<dbReference type="AlphaFoldDB" id="A0A1J5R8S7"/>
<reference evidence="2" key="1">
    <citation type="submission" date="2016-10" db="EMBL/GenBank/DDBJ databases">
        <title>Sequence of Gallionella enrichment culture.</title>
        <authorList>
            <person name="Poehlein A."/>
            <person name="Muehling M."/>
            <person name="Daniel R."/>
        </authorList>
    </citation>
    <scope>NUCLEOTIDE SEQUENCE</scope>
</reference>
<dbReference type="InterPro" id="IPR036390">
    <property type="entry name" value="WH_DNA-bd_sf"/>
</dbReference>
<comment type="caution">
    <text evidence="2">The sequence shown here is derived from an EMBL/GenBank/DDBJ whole genome shotgun (WGS) entry which is preliminary data.</text>
</comment>
<proteinExistence type="predicted"/>
<evidence type="ECO:0000259" key="1">
    <source>
        <dbReference type="Pfam" id="PF03551"/>
    </source>
</evidence>
<dbReference type="EMBL" id="MLJW01000372">
    <property type="protein sequence ID" value="OIQ88447.1"/>
    <property type="molecule type" value="Genomic_DNA"/>
</dbReference>
<dbReference type="PANTHER" id="PTHR33169:SF14">
    <property type="entry name" value="TRANSCRIPTIONAL REGULATOR RV3488"/>
    <property type="match status" value="1"/>
</dbReference>
<dbReference type="InterPro" id="IPR052509">
    <property type="entry name" value="Metal_resp_DNA-bind_regulator"/>
</dbReference>
<dbReference type="InterPro" id="IPR036388">
    <property type="entry name" value="WH-like_DNA-bd_sf"/>
</dbReference>
<feature type="domain" description="Transcription regulator PadR N-terminal" evidence="1">
    <location>
        <begin position="15"/>
        <end position="88"/>
    </location>
</feature>
<name>A0A1J5R8S7_9ZZZZ</name>
<dbReference type="Pfam" id="PF03551">
    <property type="entry name" value="PadR"/>
    <property type="match status" value="1"/>
</dbReference>
<gene>
    <name evidence="2" type="ORF">GALL_296770</name>
</gene>
<protein>
    <submittedName>
        <fullName evidence="2">Transcriptional regulator PadR-like family protein</fullName>
    </submittedName>
</protein>
<dbReference type="PANTHER" id="PTHR33169">
    <property type="entry name" value="PADR-FAMILY TRANSCRIPTIONAL REGULATOR"/>
    <property type="match status" value="1"/>
</dbReference>
<dbReference type="InterPro" id="IPR005149">
    <property type="entry name" value="Tscrpt_reg_PadR_N"/>
</dbReference>
<accession>A0A1J5R8S7</accession>
<evidence type="ECO:0000313" key="2">
    <source>
        <dbReference type="EMBL" id="OIQ88447.1"/>
    </source>
</evidence>
<sequence length="235" mass="25258">MAPGHRAGSSTRLLILGCVRLFQPVHGYFIRRELLSWQVDDWASVHPGSIYHALRSLADQGLLDEVRTDAEGARPPRTSYRLTDAGEAMYGVLLRDSLSDPDDPIAFLVAVNFAPSLSRDEVLVLVGQHARDLRDEVERAPAALAAYLAREDSPPSSSETLRLIAARAGGELAWCEEYLARIRSGAYAFLGEEPDWVPSEEQVAEAIAAGAGGAVRVGAASPAGPAAIETRNNQS</sequence>
<dbReference type="SUPFAM" id="SSF46785">
    <property type="entry name" value="Winged helix' DNA-binding domain"/>
    <property type="match status" value="1"/>
</dbReference>
<dbReference type="Gene3D" id="1.10.10.10">
    <property type="entry name" value="Winged helix-like DNA-binding domain superfamily/Winged helix DNA-binding domain"/>
    <property type="match status" value="1"/>
</dbReference>
<organism evidence="2">
    <name type="scientific">mine drainage metagenome</name>
    <dbReference type="NCBI Taxonomy" id="410659"/>
    <lineage>
        <taxon>unclassified sequences</taxon>
        <taxon>metagenomes</taxon>
        <taxon>ecological metagenomes</taxon>
    </lineage>
</organism>